<evidence type="ECO:0000256" key="4">
    <source>
        <dbReference type="ARBA" id="ARBA00022786"/>
    </source>
</evidence>
<sequence length="2957" mass="347190">MLNSIEHSKPKKASGTFDEICDVPVSHYVYQWWIHQFEGITIVNNSSTPIDFKKKHRDQIRWSNSLLPFRRSGLWMTIKVAFHTILTKRLGYIGTIVYKSLITYFLTCIIYETHVQMSTDLLVHCIRKIVRRLNKIECLSSSVDANDVNQWVQYTKQKIQTTIDEIIPKSNWQESIRMIQQMKTNPLMTNFELDNSEIYQHSCKELNTYLSRQESSTTFPLSLDINTFEHKIATKDQDYIPSIEILTKKFQYTIDRALIRLEIWVELCLEQWFNQSIASINTKNRFEILLGFFEDYQNAALNHYYSENGPTDPIGYSRFILTCLTIIHSMHKKLCNDTRFERLKLHSIGIPNLKNVFEFLVLPMREDMIRARDLYDYFKAFNGKSYPDLLTNITDNDAFGIYYTSQSLTMINIMDEIRVQTNKVKQQKIQEVEDAKVKHTDLMNAIKNLSCACTYGGSRRRRYHIKCQKCINQEEVNNIKVETYESPLPLERESTFAVIFELQMPVEIRSYRDVIWQFINRPVPHPSHGMYEWLNIASHADVLRPFYTGSTNSKVKLVSSTTSTTQTRCRFPSIASASVDDFLYENSLKVQIPPTKPMKFKVERRALTPQLEDPDYKQLQIAVDSTQFVQNQVIAKLCNCPIGLKLDQYIEFGSFRSGHHLQWLNLLSVLEMDSLSLSEESVVILIIHSVLQYGPLTTEREIFDSWCSETHEQLLDDEFVNKFIVKLNQYLDEHRSNWQNELVLMVITMIAMRILTISDLTIDIRVAKLAMKCREIGEEWMNLISNTIQDLSSSTSNEINKLRLKLINVGISCVLTFSTHQARLNYLLSSNEHIISLLKAITTIHDNITLNTNQLNMSTFIKNMMKFCERTLVIIQPKVTELLQKTSYQGLNEFAAIYWAIILSNRTMDGKWQKRLIDSYDGWYDCQYESRYLSIDFITGAFLVDNMTIGFLPKQITTNELFVRVFGDHIFEVQPAQSSGTYITKHLYHENEKVLYEFHFNDQTKHLTIREHHIQTKDMFQLIPHSCFKHDLPDTFVSGHSHWWNEKDQIVKFRPVSFKNADFITNERYVLSLTTGYVTSTETTNRRILINQSSKFFQVLYDRYFIRLDGKPFVYMMHDNMSETDSIIHICLDRLGLAFQYDCKTNIITSREYSDMRIDEDQWLETLTGLTFGLLLTPMTCNNTTLGYYPYRKLIVPFGTVQSTRRTKNSPHQIVTIRRTSYFHQYFVFILNDLLKILQSTDSPTGWLYLALLHAMTSHPLPDQYTGMTGMERAFQLLYSAGSWSDQPYDEISLNILGQIASISPKINYYPEHLTCMEKIDWNFNVLPYSMQHIGYYLITKKLFDNSQLFNFMFPLLDSKVIPEIFQDKQYNEILLKKFYWKYRDTYNPASRLSIEMENDILATISPRTYQQTSKNYASSTNCTISIVDHLYKSGDVKLEEFSMRSWLPLSQWLLKGKQLNTLWIGMLKFADRIKTETAEEATDEIRRFECLLNFLHYIADICQIEPFFLKMLKTVLKESTISFTLDKFPPFIHYTNIQEFSIVQNRISCPQYLNSSEYEKVLAEVQRCLTENCDYTNVNNLLRSAEINEINKLLKTWQLNRKLRLFLKDVQTHMCSVPIEHFHTKISYIRQEFTHEKHADHHQIQFKFSNESIDSILLKNAEQKFHHLNQDHFIKLKSSIISNIHQQNIFPQEIFFSNDNQDNSLNEIKAYFHNHLTESWNKFLEDEQNEEEYPSIEQTSELLRDVQEESNQFWNEFIKSITLSHEQLSQIGLITRPTPSNLINLLQTKRLKSERPISFVLTDEQRTLLGGIFVNWTLEQQMQRALYFSNQEKLDDYKKEVLQIPHSNWIPSENISWLILELEMNITIREMQIKVANHMIKPNLSIKQNIVMQMNMGEGKTSVILPMLSVKLSSNSNLVRIIVLRSLFPTNYQSLKYKLGGLLNQHIFPFVCRRDLNFNYQQIKQIDNRLEQGLKNGDIILTSLEDLLSFDLLTIDKCQRKEFDVSRSMLTIQQRLKNYCHDVLDESDEILHVKYQLIYTIGGQQQVHAGAERWLTIQSILNLVKKYAKDISECYSEEVFYKIPERKSAFPQFRLQSNHSYNLLCEKIANDWFDSGNYYRKDKQIILSFILKANTSIDDLNNNFSDHQIQLFLIVRGLLSSEVLFIALKKRHRVNYGINSNPHFKRLMAVPFRAKDVASDRTEFGHPDVALILTHLSYYFSGLNDQQLLKCFHRLSKEKDPALIYNQWISYDEKDQISSSIQEWKSVNLRYNQQRIHFLFPTFRYNMLVINYFLNNFVFPREAKQFPYKLIASAWNLSSNISSNIITGFSGTNDTQLLLPVHICQNDLPELQKTDAIVVNNLLKSENESYQTLAMNTTSIDILHQIVNYHQSINVILDVGALFIDGTNREIAMEWLKISHKMKIDYVVYFDADRIYVCDRQYHHYPFATSPACERLDSCIFYLDDIHTRGADFKFPVTFKAALTLGNGLTKDRFVQAAMRMRKLGSGHSLTFWSSYEVHQQIMKLMKKKENTNNSINVIDILRWVYENTQQATWDGLNLWASQSLTFQRKLSAFENIQWNNDQQIFTVELMEQLAKECLEPEIIELEHMYGSQRVPQTVFDIYHARYQQIKHNLLTDIKEEVLKRLKEYGGKKLRLSQLLDEEQQKELEKDLEEEHQLVERPSSVIEHESILHKEIDRLCDIDGPMLKLDELPTIFRRLSYVFVDTTFSTICQSDSWPDNFWISTEFQRVIATKEKSLNPFLRPPRWIIIYRNQHLIFLAAQEANHLIGRLKNLYYIQKSDEPPVTTVRLILPRIRRDQSILVNNTMLTTSSLNKFPSLDNSWRIPLKWLAQLFVFNGTLYFENVEEQRAYCQLLSLCPKPRTEEEEEAFEKGWIDMNGFVSNSKHRRQLQMNQGQFNANPITFVKQLIENRNQSHASVLSHVGSIILNSRKFSFN</sequence>
<dbReference type="PANTHER" id="PTHR13367:SF33">
    <property type="entry name" value="P-LOOP CONTAINING NUCLEOSIDE TRIPHOSPHATE HYDROLASE PROTEIN"/>
    <property type="match status" value="1"/>
</dbReference>
<evidence type="ECO:0000256" key="3">
    <source>
        <dbReference type="ARBA" id="ARBA00022670"/>
    </source>
</evidence>
<keyword evidence="3" id="KW-0645">Protease</keyword>
<dbReference type="GO" id="GO:0006508">
    <property type="term" value="P:proteolysis"/>
    <property type="evidence" value="ECO:0007669"/>
    <property type="project" value="UniProtKB-KW"/>
</dbReference>
<evidence type="ECO:0000256" key="6">
    <source>
        <dbReference type="ARBA" id="ARBA00022807"/>
    </source>
</evidence>
<dbReference type="InterPro" id="IPR046541">
    <property type="entry name" value="DUF6606"/>
</dbReference>
<keyword evidence="4" id="KW-0833">Ubl conjugation pathway</keyword>
<evidence type="ECO:0000259" key="7">
    <source>
        <dbReference type="Pfam" id="PF12340"/>
    </source>
</evidence>
<evidence type="ECO:0000259" key="8">
    <source>
        <dbReference type="Pfam" id="PF12359"/>
    </source>
</evidence>
<dbReference type="SUPFAM" id="SSF52540">
    <property type="entry name" value="P-loop containing nucleoside triphosphate hydrolases"/>
    <property type="match status" value="1"/>
</dbReference>
<evidence type="ECO:0000256" key="2">
    <source>
        <dbReference type="ARBA" id="ARBA00012759"/>
    </source>
</evidence>
<dbReference type="InterPro" id="IPR027417">
    <property type="entry name" value="P-loop_NTPase"/>
</dbReference>
<dbReference type="PANTHER" id="PTHR13367">
    <property type="entry name" value="UBIQUITIN THIOESTERASE"/>
    <property type="match status" value="1"/>
</dbReference>
<dbReference type="Pfam" id="PF12340">
    <property type="entry name" value="DUF3638"/>
    <property type="match status" value="1"/>
</dbReference>
<dbReference type="Pfam" id="PF20255">
    <property type="entry name" value="DUF6606"/>
    <property type="match status" value="1"/>
</dbReference>
<name>A0A813XT71_9BILA</name>
<dbReference type="EMBL" id="CAJNOU010000121">
    <property type="protein sequence ID" value="CAF0875024.1"/>
    <property type="molecule type" value="Genomic_DNA"/>
</dbReference>
<dbReference type="Proteomes" id="UP000663889">
    <property type="component" value="Unassembled WGS sequence"/>
</dbReference>
<proteinExistence type="predicted"/>
<comment type="caution">
    <text evidence="10">The sequence shown here is derived from an EMBL/GenBank/DDBJ whole genome shotgun (WGS) entry which is preliminary data.</text>
</comment>
<dbReference type="InterPro" id="IPR051346">
    <property type="entry name" value="OTU_Deubiquitinase"/>
</dbReference>
<dbReference type="GO" id="GO:0004843">
    <property type="term" value="F:cysteine-type deubiquitinase activity"/>
    <property type="evidence" value="ECO:0007669"/>
    <property type="project" value="UniProtKB-EC"/>
</dbReference>
<accession>A0A813XT71</accession>
<feature type="domain" description="DUF3638" evidence="7">
    <location>
        <begin position="1847"/>
        <end position="2072"/>
    </location>
</feature>
<evidence type="ECO:0000259" key="9">
    <source>
        <dbReference type="Pfam" id="PF20255"/>
    </source>
</evidence>
<feature type="domain" description="DUF6606" evidence="9">
    <location>
        <begin position="8"/>
        <end position="109"/>
    </location>
</feature>
<evidence type="ECO:0000256" key="1">
    <source>
        <dbReference type="ARBA" id="ARBA00000707"/>
    </source>
</evidence>
<keyword evidence="6" id="KW-0788">Thiol protease</keyword>
<comment type="catalytic activity">
    <reaction evidence="1">
        <text>Thiol-dependent hydrolysis of ester, thioester, amide, peptide and isopeptide bonds formed by the C-terminal Gly of ubiquitin (a 76-residue protein attached to proteins as an intracellular targeting signal).</text>
        <dbReference type="EC" id="3.4.19.12"/>
    </reaction>
</comment>
<feature type="domain" description="DUF3645" evidence="8">
    <location>
        <begin position="2187"/>
        <end position="2215"/>
    </location>
</feature>
<reference evidence="10" key="1">
    <citation type="submission" date="2021-02" db="EMBL/GenBank/DDBJ databases">
        <authorList>
            <person name="Nowell W R."/>
        </authorList>
    </citation>
    <scope>NUCLEOTIDE SEQUENCE</scope>
</reference>
<evidence type="ECO:0000313" key="11">
    <source>
        <dbReference type="Proteomes" id="UP000663889"/>
    </source>
</evidence>
<keyword evidence="5" id="KW-0378">Hydrolase</keyword>
<organism evidence="10 11">
    <name type="scientific">Rotaria sordida</name>
    <dbReference type="NCBI Taxonomy" id="392033"/>
    <lineage>
        <taxon>Eukaryota</taxon>
        <taxon>Metazoa</taxon>
        <taxon>Spiralia</taxon>
        <taxon>Gnathifera</taxon>
        <taxon>Rotifera</taxon>
        <taxon>Eurotatoria</taxon>
        <taxon>Bdelloidea</taxon>
        <taxon>Philodinida</taxon>
        <taxon>Philodinidae</taxon>
        <taxon>Rotaria</taxon>
    </lineage>
</organism>
<dbReference type="Pfam" id="PF12359">
    <property type="entry name" value="DUF3645"/>
    <property type="match status" value="1"/>
</dbReference>
<dbReference type="EC" id="3.4.19.12" evidence="2"/>
<gene>
    <name evidence="10" type="ORF">SEV965_LOCUS4319</name>
</gene>
<dbReference type="InterPro" id="IPR022105">
    <property type="entry name" value="DUF3645"/>
</dbReference>
<protein>
    <recommendedName>
        <fullName evidence="2">ubiquitinyl hydrolase 1</fullName>
        <ecNumber evidence="2">3.4.19.12</ecNumber>
    </recommendedName>
</protein>
<evidence type="ECO:0000256" key="5">
    <source>
        <dbReference type="ARBA" id="ARBA00022801"/>
    </source>
</evidence>
<evidence type="ECO:0000313" key="10">
    <source>
        <dbReference type="EMBL" id="CAF0875024.1"/>
    </source>
</evidence>
<dbReference type="InterPro" id="IPR022099">
    <property type="entry name" value="DUF3638"/>
</dbReference>